<dbReference type="PROSITE" id="PS51371">
    <property type="entry name" value="CBS"/>
    <property type="match status" value="4"/>
</dbReference>
<dbReference type="PANTHER" id="PTHR43080:SF29">
    <property type="entry name" value="OS02G0818000 PROTEIN"/>
    <property type="match status" value="1"/>
</dbReference>
<reference evidence="6" key="1">
    <citation type="journal article" date="2020" name="mSystems">
        <title>Genome- and Community-Level Interaction Insights into Carbon Utilization and Element Cycling Functions of Hydrothermarchaeota in Hydrothermal Sediment.</title>
        <authorList>
            <person name="Zhou Z."/>
            <person name="Liu Y."/>
            <person name="Xu W."/>
            <person name="Pan J."/>
            <person name="Luo Z.H."/>
            <person name="Li M."/>
        </authorList>
    </citation>
    <scope>NUCLEOTIDE SEQUENCE [LARGE SCALE GENOMIC DNA]</scope>
    <source>
        <strain evidence="6">HyVt-185</strain>
    </source>
</reference>
<dbReference type="InterPro" id="IPR000644">
    <property type="entry name" value="CBS_dom"/>
</dbReference>
<dbReference type="PANTHER" id="PTHR43080">
    <property type="entry name" value="CBS DOMAIN-CONTAINING PROTEIN CBSX3, MITOCHONDRIAL"/>
    <property type="match status" value="1"/>
</dbReference>
<proteinExistence type="predicted"/>
<protein>
    <submittedName>
        <fullName evidence="6">CBS domain-containing protein</fullName>
    </submittedName>
</protein>
<keyword evidence="3" id="KW-0486">Methionine biosynthesis</keyword>
<keyword evidence="2 4" id="KW-0129">CBS domain</keyword>
<comment type="caution">
    <text evidence="6">The sequence shown here is derived from an EMBL/GenBank/DDBJ whole genome shotgun (WGS) entry which is preliminary data.</text>
</comment>
<dbReference type="AlphaFoldDB" id="A0A7C0X2I5"/>
<evidence type="ECO:0000256" key="4">
    <source>
        <dbReference type="PROSITE-ProRule" id="PRU00703"/>
    </source>
</evidence>
<dbReference type="Proteomes" id="UP000885863">
    <property type="component" value="Unassembled WGS sequence"/>
</dbReference>
<feature type="domain" description="CBS" evidence="5">
    <location>
        <begin position="229"/>
        <end position="280"/>
    </location>
</feature>
<feature type="domain" description="CBS" evidence="5">
    <location>
        <begin position="66"/>
        <end position="123"/>
    </location>
</feature>
<dbReference type="Gene3D" id="3.10.580.10">
    <property type="entry name" value="CBS-domain"/>
    <property type="match status" value="2"/>
</dbReference>
<evidence type="ECO:0000256" key="2">
    <source>
        <dbReference type="ARBA" id="ARBA00023122"/>
    </source>
</evidence>
<name>A0A7C0X2I5_9EURY</name>
<gene>
    <name evidence="6" type="ORF">ENG09_02280</name>
</gene>
<evidence type="ECO:0000256" key="3">
    <source>
        <dbReference type="ARBA" id="ARBA00023167"/>
    </source>
</evidence>
<accession>A0A7C0X2I5</accession>
<dbReference type="SUPFAM" id="SSF54631">
    <property type="entry name" value="CBS-domain pair"/>
    <property type="match status" value="2"/>
</dbReference>
<keyword evidence="1" id="KW-0028">Amino-acid biosynthesis</keyword>
<evidence type="ECO:0000256" key="1">
    <source>
        <dbReference type="ARBA" id="ARBA00022605"/>
    </source>
</evidence>
<evidence type="ECO:0000259" key="5">
    <source>
        <dbReference type="PROSITE" id="PS51371"/>
    </source>
</evidence>
<dbReference type="CDD" id="cd04614">
    <property type="entry name" value="CBS_pair_arch2_repeat2"/>
    <property type="match status" value="1"/>
</dbReference>
<organism evidence="6">
    <name type="scientific">Candidatus Syntropharchaeum butanivorans</name>
    <dbReference type="NCBI Taxonomy" id="1839936"/>
    <lineage>
        <taxon>Archaea</taxon>
        <taxon>Methanobacteriati</taxon>
        <taxon>Methanobacteriota</taxon>
        <taxon>Stenosarchaea group</taxon>
        <taxon>Methanomicrobia</taxon>
        <taxon>Methanosarcinales</taxon>
        <taxon>ANME-2 cluster</taxon>
        <taxon>Candidatus Syntropharchaeum</taxon>
    </lineage>
</organism>
<feature type="domain" description="CBS" evidence="5">
    <location>
        <begin position="129"/>
        <end position="186"/>
    </location>
</feature>
<evidence type="ECO:0000313" key="6">
    <source>
        <dbReference type="EMBL" id="HDM36071.1"/>
    </source>
</evidence>
<dbReference type="InterPro" id="IPR046342">
    <property type="entry name" value="CBS_dom_sf"/>
</dbReference>
<dbReference type="InterPro" id="IPR051257">
    <property type="entry name" value="Diverse_CBS-Domain"/>
</dbReference>
<dbReference type="EMBL" id="DQZR01000095">
    <property type="protein sequence ID" value="HDM36071.1"/>
    <property type="molecule type" value="Genomic_DNA"/>
</dbReference>
<dbReference type="GO" id="GO:0009086">
    <property type="term" value="P:methionine biosynthetic process"/>
    <property type="evidence" value="ECO:0007669"/>
    <property type="project" value="UniProtKB-KW"/>
</dbReference>
<dbReference type="Pfam" id="PF00571">
    <property type="entry name" value="CBS"/>
    <property type="match status" value="4"/>
</dbReference>
<feature type="domain" description="CBS" evidence="5">
    <location>
        <begin position="8"/>
        <end position="64"/>
    </location>
</feature>
<sequence length="280" mass="31425">MMKVCDLMVEDVFYVTLPGTRDDVLRILTEKQVSGVPVLKDGKVVGIVTRSDLFDNPEEDQLALLMTRYPITIGPDASIKDAVTLLVEYEIRRLPVVTLDNTLVGIITVEDLVKVVADLDSDESIEPYLTKGVLTVWEETPLPVVGRIMELGRARAACVLDSNERLSGLITDRDLIRAAIIKDSTEHHSGEATGSDMDEWTWEAIRDVHKFYYGVSKIHLPDIPVKDVMVRKLFTSTRDASVSECAKSMVKYDFDQIPIVNENNRLIALLRDRDLLKALI</sequence>
<dbReference type="SMART" id="SM00116">
    <property type="entry name" value="CBS"/>
    <property type="match status" value="4"/>
</dbReference>